<keyword evidence="6 7" id="KW-0961">Cell wall biogenesis/degradation</keyword>
<evidence type="ECO:0000259" key="11">
    <source>
        <dbReference type="PROSITE" id="PS52029"/>
    </source>
</evidence>
<evidence type="ECO:0000256" key="7">
    <source>
        <dbReference type="PROSITE-ProRule" id="PRU01373"/>
    </source>
</evidence>
<feature type="compositionally biased region" description="Low complexity" evidence="9">
    <location>
        <begin position="55"/>
        <end position="69"/>
    </location>
</feature>
<dbReference type="PROSITE" id="PS52029">
    <property type="entry name" value="LD_TPASE"/>
    <property type="match status" value="1"/>
</dbReference>
<keyword evidence="4 7" id="KW-0133">Cell shape</keyword>
<dbReference type="GO" id="GO:0008360">
    <property type="term" value="P:regulation of cell shape"/>
    <property type="evidence" value="ECO:0007669"/>
    <property type="project" value="UniProtKB-UniRule"/>
</dbReference>
<dbReference type="PANTHER" id="PTHR30582">
    <property type="entry name" value="L,D-TRANSPEPTIDASE"/>
    <property type="match status" value="1"/>
</dbReference>
<dbReference type="PANTHER" id="PTHR30582:SF2">
    <property type="entry name" value="L,D-TRANSPEPTIDASE YCIB-RELATED"/>
    <property type="match status" value="1"/>
</dbReference>
<evidence type="ECO:0000256" key="8">
    <source>
        <dbReference type="SAM" id="Coils"/>
    </source>
</evidence>
<evidence type="ECO:0000256" key="4">
    <source>
        <dbReference type="ARBA" id="ARBA00022960"/>
    </source>
</evidence>
<evidence type="ECO:0000256" key="5">
    <source>
        <dbReference type="ARBA" id="ARBA00022984"/>
    </source>
</evidence>
<dbReference type="NCBIfam" id="NF004785">
    <property type="entry name" value="PRK06132.1-2"/>
    <property type="match status" value="1"/>
</dbReference>
<feature type="region of interest" description="Disordered" evidence="9">
    <location>
        <begin position="463"/>
        <end position="491"/>
    </location>
</feature>
<gene>
    <name evidence="12" type="ORF">GIW81_09150</name>
</gene>
<evidence type="ECO:0000256" key="6">
    <source>
        <dbReference type="ARBA" id="ARBA00023316"/>
    </source>
</evidence>
<organism evidence="12 13">
    <name type="scientific">Hyphomicrobium album</name>
    <dbReference type="NCBI Taxonomy" id="2665159"/>
    <lineage>
        <taxon>Bacteria</taxon>
        <taxon>Pseudomonadati</taxon>
        <taxon>Pseudomonadota</taxon>
        <taxon>Alphaproteobacteria</taxon>
        <taxon>Hyphomicrobiales</taxon>
        <taxon>Hyphomicrobiaceae</taxon>
        <taxon>Hyphomicrobium</taxon>
    </lineage>
</organism>
<proteinExistence type="inferred from homology"/>
<dbReference type="InterPro" id="IPR016915">
    <property type="entry name" value="UCP029342"/>
</dbReference>
<feature type="region of interest" description="Disordered" evidence="9">
    <location>
        <begin position="46"/>
        <end position="75"/>
    </location>
</feature>
<dbReference type="SUPFAM" id="SSF141523">
    <property type="entry name" value="L,D-transpeptidase catalytic domain-like"/>
    <property type="match status" value="1"/>
</dbReference>
<dbReference type="Proteomes" id="UP000440694">
    <property type="component" value="Unassembled WGS sequence"/>
</dbReference>
<keyword evidence="5 7" id="KW-0573">Peptidoglycan synthesis</keyword>
<dbReference type="GO" id="GO:0071555">
    <property type="term" value="P:cell wall organization"/>
    <property type="evidence" value="ECO:0007669"/>
    <property type="project" value="UniProtKB-UniRule"/>
</dbReference>
<dbReference type="AlphaFoldDB" id="A0A6I3KKP5"/>
<dbReference type="GO" id="GO:0016740">
    <property type="term" value="F:transferase activity"/>
    <property type="evidence" value="ECO:0007669"/>
    <property type="project" value="UniProtKB-KW"/>
</dbReference>
<evidence type="ECO:0000256" key="9">
    <source>
        <dbReference type="SAM" id="MobiDB-lite"/>
    </source>
</evidence>
<dbReference type="RefSeq" id="WP_154738918.1">
    <property type="nucleotide sequence ID" value="NZ_WMBQ01000001.1"/>
</dbReference>
<accession>A0A6I3KKP5</accession>
<dbReference type="InterPro" id="IPR038063">
    <property type="entry name" value="Transpep_catalytic_dom"/>
</dbReference>
<feature type="chain" id="PRO_5026340284" evidence="10">
    <location>
        <begin position="29"/>
        <end position="540"/>
    </location>
</feature>
<dbReference type="Pfam" id="PF03734">
    <property type="entry name" value="YkuD"/>
    <property type="match status" value="1"/>
</dbReference>
<dbReference type="GO" id="GO:0071972">
    <property type="term" value="F:peptidoglycan L,D-transpeptidase activity"/>
    <property type="evidence" value="ECO:0007669"/>
    <property type="project" value="TreeGrafter"/>
</dbReference>
<comment type="pathway">
    <text evidence="1 7">Cell wall biogenesis; peptidoglycan biosynthesis.</text>
</comment>
<keyword evidence="8" id="KW-0175">Coiled coil</keyword>
<evidence type="ECO:0000256" key="3">
    <source>
        <dbReference type="ARBA" id="ARBA00022679"/>
    </source>
</evidence>
<feature type="active site" description="Proton donor/acceptor" evidence="7">
    <location>
        <position position="156"/>
    </location>
</feature>
<dbReference type="InterPro" id="IPR005490">
    <property type="entry name" value="LD_TPept_cat_dom"/>
</dbReference>
<keyword evidence="3" id="KW-0808">Transferase</keyword>
<feature type="coiled-coil region" evidence="8">
    <location>
        <begin position="286"/>
        <end position="362"/>
    </location>
</feature>
<keyword evidence="13" id="KW-1185">Reference proteome</keyword>
<feature type="domain" description="L,D-TPase catalytic" evidence="11">
    <location>
        <begin position="84"/>
        <end position="193"/>
    </location>
</feature>
<protein>
    <submittedName>
        <fullName evidence="12">L,D-transpeptidase family protein</fullName>
    </submittedName>
</protein>
<sequence>MIAALSLALGFAALTVIGLAASSQPASAQQSFGNFFTYQPKQRKRVVRKKRAPDAETAAAPDAAAAQKPAAKKAEEKSGTQGFVYAIVSLPDQHINVYDASGRITTSRVSTGQAGFRTPSGIYSVIGKSRYHRSNIYSGAPMPWMQRITWSGIAMHAGVVPGYPASHGCIRLPYSFAPVMFNLTKQGARVVVASRDTVPVDFSHAFLPLPKMQSAPAGAQQAARDTSVELASMGTSDAGMTTAAVPGSSDAPALLNPIAYAGALKDKAMADKTAADLAAKDALAAAQAAGAEARQAIDDIRKAEADVAAAEAKVADIDKRAAAPAPAAAAPTDPAQSIEAQKSAAQAELAAARTALDEARTREAAKTPAAFAAVETWKRAAAAASNASDLVDQAERRRAQVSVFISRKEGRIFIRQDWKEVWEAPVTFRDPDRPLGTHIYTAVDAVADGSAVKWTAITLPAESQPPKEAAARGKDKQPVPAQPDGPAPETAAGALDRIELPEGARERIAELLWTGGSLIVSDQPRSYEMGEYTDFIVLTR</sequence>
<evidence type="ECO:0000313" key="12">
    <source>
        <dbReference type="EMBL" id="MTD94500.1"/>
    </source>
</evidence>
<comment type="caution">
    <text evidence="12">The sequence shown here is derived from an EMBL/GenBank/DDBJ whole genome shotgun (WGS) entry which is preliminary data.</text>
</comment>
<keyword evidence="10" id="KW-0732">Signal</keyword>
<dbReference type="CDD" id="cd16913">
    <property type="entry name" value="YkuD_like"/>
    <property type="match status" value="1"/>
</dbReference>
<name>A0A6I3KKP5_9HYPH</name>
<feature type="active site" description="Nucleophile" evidence="7">
    <location>
        <position position="169"/>
    </location>
</feature>
<reference evidence="12 13" key="1">
    <citation type="submission" date="2019-11" db="EMBL/GenBank/DDBJ databases">
        <title>Identification of a novel strain.</title>
        <authorList>
            <person name="Xu Q."/>
            <person name="Wang G."/>
        </authorList>
    </citation>
    <scope>NUCLEOTIDE SEQUENCE [LARGE SCALE GENOMIC DNA]</scope>
    <source>
        <strain evidence="13">xq</strain>
    </source>
</reference>
<feature type="signal peptide" evidence="10">
    <location>
        <begin position="1"/>
        <end position="28"/>
    </location>
</feature>
<dbReference type="EMBL" id="WMBQ01000001">
    <property type="protein sequence ID" value="MTD94500.1"/>
    <property type="molecule type" value="Genomic_DNA"/>
</dbReference>
<evidence type="ECO:0000256" key="1">
    <source>
        <dbReference type="ARBA" id="ARBA00004752"/>
    </source>
</evidence>
<dbReference type="InterPro" id="IPR050979">
    <property type="entry name" value="LD-transpeptidase"/>
</dbReference>
<dbReference type="UniPathway" id="UPA00219"/>
<dbReference type="Gene3D" id="2.40.440.10">
    <property type="entry name" value="L,D-transpeptidase catalytic domain-like"/>
    <property type="match status" value="1"/>
</dbReference>
<evidence type="ECO:0000256" key="10">
    <source>
        <dbReference type="SAM" id="SignalP"/>
    </source>
</evidence>
<comment type="similarity">
    <text evidence="2">Belongs to the YkuD family.</text>
</comment>
<evidence type="ECO:0000313" key="13">
    <source>
        <dbReference type="Proteomes" id="UP000440694"/>
    </source>
</evidence>
<dbReference type="GO" id="GO:0018104">
    <property type="term" value="P:peptidoglycan-protein cross-linking"/>
    <property type="evidence" value="ECO:0007669"/>
    <property type="project" value="TreeGrafter"/>
</dbReference>
<evidence type="ECO:0000256" key="2">
    <source>
        <dbReference type="ARBA" id="ARBA00005992"/>
    </source>
</evidence>
<dbReference type="GO" id="GO:0005576">
    <property type="term" value="C:extracellular region"/>
    <property type="evidence" value="ECO:0007669"/>
    <property type="project" value="TreeGrafter"/>
</dbReference>
<dbReference type="PIRSF" id="PIRSF029342">
    <property type="entry name" value="UCP029342_ErfK/YbiS/YcfS/YnhG"/>
    <property type="match status" value="1"/>
</dbReference>